<reference evidence="2 3" key="1">
    <citation type="journal article" date="2013" name="Genome Biol. Evol.">
        <title>Complete genomes of two dipteran-associated spiroplasmas provided insights into the origin, dynamics, and impacts of viral invasion in spiroplasma.</title>
        <authorList>
            <person name="Ku C."/>
            <person name="Lo W.S."/>
            <person name="Chen L.L."/>
            <person name="Kuo C.H."/>
        </authorList>
    </citation>
    <scope>NUCLEOTIDE SEQUENCE [LARGE SCALE GENOMIC DNA]</scope>
    <source>
        <strain evidence="2">EA-1</strain>
    </source>
</reference>
<dbReference type="RefSeq" id="WP_016340818.1">
    <property type="nucleotide sequence ID" value="NC_021284.1"/>
</dbReference>
<evidence type="ECO:0000313" key="3">
    <source>
        <dbReference type="Proteomes" id="UP000013963"/>
    </source>
</evidence>
<evidence type="ECO:0000313" key="2">
    <source>
        <dbReference type="EMBL" id="AGM26172.1"/>
    </source>
</evidence>
<feature type="region of interest" description="Disordered" evidence="1">
    <location>
        <begin position="248"/>
        <end position="288"/>
    </location>
</feature>
<feature type="compositionally biased region" description="Basic residues" evidence="1">
    <location>
        <begin position="564"/>
        <end position="576"/>
    </location>
</feature>
<dbReference type="HOGENOM" id="CLU_445422_0_0_14"/>
<feature type="region of interest" description="Disordered" evidence="1">
    <location>
        <begin position="85"/>
        <end position="109"/>
    </location>
</feature>
<dbReference type="EMBL" id="CP005078">
    <property type="protein sequence ID" value="AGM26172.1"/>
    <property type="molecule type" value="Genomic_DNA"/>
</dbReference>
<dbReference type="PATRIC" id="fig|1276229.3.peg.577"/>
<evidence type="ECO:0000256" key="1">
    <source>
        <dbReference type="SAM" id="MobiDB-lite"/>
    </source>
</evidence>
<organism evidence="2 3">
    <name type="scientific">Spiroplasma syrphidicola EA-1</name>
    <dbReference type="NCBI Taxonomy" id="1276229"/>
    <lineage>
        <taxon>Bacteria</taxon>
        <taxon>Bacillati</taxon>
        <taxon>Mycoplasmatota</taxon>
        <taxon>Mollicutes</taxon>
        <taxon>Entomoplasmatales</taxon>
        <taxon>Spiroplasmataceae</taxon>
        <taxon>Spiroplasma</taxon>
    </lineage>
</organism>
<protein>
    <submittedName>
        <fullName evidence="2">Uncharacterized protein</fullName>
    </submittedName>
</protein>
<gene>
    <name evidence="2" type="ORF">SSYRP_v1c05820</name>
</gene>
<feature type="region of interest" description="Disordered" evidence="1">
    <location>
        <begin position="550"/>
        <end position="584"/>
    </location>
</feature>
<dbReference type="Proteomes" id="UP000013963">
    <property type="component" value="Chromosome"/>
</dbReference>
<name>R4U417_9MOLU</name>
<keyword evidence="3" id="KW-1185">Reference proteome</keyword>
<dbReference type="STRING" id="1276229.SSYRP_v1c05820"/>
<proteinExistence type="predicted"/>
<feature type="compositionally biased region" description="Polar residues" evidence="1">
    <location>
        <begin position="252"/>
        <end position="288"/>
    </location>
</feature>
<dbReference type="AlphaFoldDB" id="R4U417"/>
<accession>R4U417</accession>
<sequence length="698" mass="80049">MKKNLAMINKTEDIKLAELNKQFILPDQTPEMSKILIKSWKASQEYQKLMKTTDKNSGKTTDLSQKYQAQYLKFVKNLLGEKLTESKGTTAPTKHLRNERKSEKVLHSNASPQIKKVNQVPLPLINNSSSETNAFMFNEKIKLSAKNKGLSKTQLELLKSRKNGKKQLSLSNLKNLNAETSNENVQKKDSLSSRVADQPHTNFFDEMLANNDNTSLENKELVSFNERIKLKSKTFGLNKTQLELLKKRNNDVKNTSSGYPQRSKTLTSGENSQKDASLPSPFNEQPTTNFFDEMLANEDNAISENKEIVSFNERIKLKSKTFGLSKTQVELLKRRDSVKPQYNNDRLAKTGVKTNLEVETHQEQESLNKINVINQNFKLSPGQLKLIAGRDLTPQQWKEFIGSSQKKGAEPAPRRKRVTTQEILAKQKQISGAAFKNTLGKKRIFDGKVISNYIAESTAIKTVIKSNPNNTELDNNKLLEIKSLVISNEEKLKKEQQTMAMASSISDDIKAEPKITLGKENKVIEEKYVSIIDPKKRPNLKKLKYGETFNNASKDNEQNDIKQVGKRSLRKTKKSSKNIDNEESFAPKELPDYQIDYFNLEKRPDLDKDLTRNIYTYEGYHPKEIREIERQYLKEVNEQQQKEKLIAKNLKKTARQQKHLKNKYVKPQPLPKILIDKYQKEGKKVINGMLIDESKPKK</sequence>
<dbReference type="KEGG" id="ssyr:SSYRP_v1c05820"/>